<proteinExistence type="predicted"/>
<reference evidence="2" key="2">
    <citation type="submission" date="2023-06" db="EMBL/GenBank/DDBJ databases">
        <authorList>
            <consortium name="Lawrence Berkeley National Laboratory"/>
            <person name="Haridas S."/>
            <person name="Hensen N."/>
            <person name="Bonometti L."/>
            <person name="Westerberg I."/>
            <person name="Brannstrom I.O."/>
            <person name="Guillou S."/>
            <person name="Cros-Aarteil S."/>
            <person name="Calhoun S."/>
            <person name="Kuo A."/>
            <person name="Mondo S."/>
            <person name="Pangilinan J."/>
            <person name="Riley R."/>
            <person name="LaButti K."/>
            <person name="Andreopoulos B."/>
            <person name="Lipzen A."/>
            <person name="Chen C."/>
            <person name="Yanf M."/>
            <person name="Daum C."/>
            <person name="Ng V."/>
            <person name="Clum A."/>
            <person name="Steindorff A."/>
            <person name="Ohm R."/>
            <person name="Martin F."/>
            <person name="Silar P."/>
            <person name="Natvig D."/>
            <person name="Lalanne C."/>
            <person name="Gautier V."/>
            <person name="Ament-velasquez S.L."/>
            <person name="Kruys A."/>
            <person name="Hutchinson M.I."/>
            <person name="Powell A.J."/>
            <person name="Barry K."/>
            <person name="Miller A.N."/>
            <person name="Grigoriev I.V."/>
            <person name="Debuchy R."/>
            <person name="Gladieux P."/>
            <person name="Thoren M.H."/>
            <person name="Johannesson H."/>
        </authorList>
    </citation>
    <scope>NUCLEOTIDE SEQUENCE</scope>
    <source>
        <strain evidence="2">CBS 232.78</strain>
    </source>
</reference>
<dbReference type="InterPro" id="IPR012337">
    <property type="entry name" value="RNaseH-like_sf"/>
</dbReference>
<protein>
    <recommendedName>
        <fullName evidence="4">RNase H type-1 domain-containing protein</fullName>
    </recommendedName>
</protein>
<keyword evidence="3" id="KW-1185">Reference proteome</keyword>
<accession>A0AAE0NPK9</accession>
<feature type="region of interest" description="Disordered" evidence="1">
    <location>
        <begin position="40"/>
        <end position="65"/>
    </location>
</feature>
<name>A0AAE0NPK9_9PEZI</name>
<comment type="caution">
    <text evidence="2">The sequence shown here is derived from an EMBL/GenBank/DDBJ whole genome shotgun (WGS) entry which is preliminary data.</text>
</comment>
<organism evidence="2 3">
    <name type="scientific">Podospora didyma</name>
    <dbReference type="NCBI Taxonomy" id="330526"/>
    <lineage>
        <taxon>Eukaryota</taxon>
        <taxon>Fungi</taxon>
        <taxon>Dikarya</taxon>
        <taxon>Ascomycota</taxon>
        <taxon>Pezizomycotina</taxon>
        <taxon>Sordariomycetes</taxon>
        <taxon>Sordariomycetidae</taxon>
        <taxon>Sordariales</taxon>
        <taxon>Podosporaceae</taxon>
        <taxon>Podospora</taxon>
    </lineage>
</organism>
<dbReference type="SUPFAM" id="SSF53098">
    <property type="entry name" value="Ribonuclease H-like"/>
    <property type="match status" value="1"/>
</dbReference>
<dbReference type="AlphaFoldDB" id="A0AAE0NPK9"/>
<evidence type="ECO:0000313" key="2">
    <source>
        <dbReference type="EMBL" id="KAK3385214.1"/>
    </source>
</evidence>
<evidence type="ECO:0000313" key="3">
    <source>
        <dbReference type="Proteomes" id="UP001285441"/>
    </source>
</evidence>
<feature type="compositionally biased region" description="Polar residues" evidence="1">
    <location>
        <begin position="48"/>
        <end position="57"/>
    </location>
</feature>
<evidence type="ECO:0000256" key="1">
    <source>
        <dbReference type="SAM" id="MobiDB-lite"/>
    </source>
</evidence>
<evidence type="ECO:0008006" key="4">
    <source>
        <dbReference type="Google" id="ProtNLM"/>
    </source>
</evidence>
<reference evidence="2" key="1">
    <citation type="journal article" date="2023" name="Mol. Phylogenet. Evol.">
        <title>Genome-scale phylogeny and comparative genomics of the fungal order Sordariales.</title>
        <authorList>
            <person name="Hensen N."/>
            <person name="Bonometti L."/>
            <person name="Westerberg I."/>
            <person name="Brannstrom I.O."/>
            <person name="Guillou S."/>
            <person name="Cros-Aarteil S."/>
            <person name="Calhoun S."/>
            <person name="Haridas S."/>
            <person name="Kuo A."/>
            <person name="Mondo S."/>
            <person name="Pangilinan J."/>
            <person name="Riley R."/>
            <person name="LaButti K."/>
            <person name="Andreopoulos B."/>
            <person name="Lipzen A."/>
            <person name="Chen C."/>
            <person name="Yan M."/>
            <person name="Daum C."/>
            <person name="Ng V."/>
            <person name="Clum A."/>
            <person name="Steindorff A."/>
            <person name="Ohm R.A."/>
            <person name="Martin F."/>
            <person name="Silar P."/>
            <person name="Natvig D.O."/>
            <person name="Lalanne C."/>
            <person name="Gautier V."/>
            <person name="Ament-Velasquez S.L."/>
            <person name="Kruys A."/>
            <person name="Hutchinson M.I."/>
            <person name="Powell A.J."/>
            <person name="Barry K."/>
            <person name="Miller A.N."/>
            <person name="Grigoriev I.V."/>
            <person name="Debuchy R."/>
            <person name="Gladieux P."/>
            <person name="Hiltunen Thoren M."/>
            <person name="Johannesson H."/>
        </authorList>
    </citation>
    <scope>NUCLEOTIDE SEQUENCE</scope>
    <source>
        <strain evidence="2">CBS 232.78</strain>
    </source>
</reference>
<gene>
    <name evidence="2" type="ORF">B0H63DRAFT_449288</name>
</gene>
<dbReference type="Proteomes" id="UP001285441">
    <property type="component" value="Unassembled WGS sequence"/>
</dbReference>
<sequence length="213" mass="23871">MVERPPWGNALVAVETGHLREAEVYDAEVKAIHAAVKRAARRRPSPTRIYSDNQTAVDSRKYNAAPSSQAEALEGIRGNGEADLLAKRAAAAPGKRSTEYTPTVARVKALAKEKRHKAIQQWWEDNAPASYRRLELGPYPDTVGLTRPQIAALVAYRTGHGNFASYYRRFNINREDPRCARRIKDRHKIATEEALYKFVVGKGAKEWFCILAA</sequence>
<dbReference type="EMBL" id="JAULSW010000004">
    <property type="protein sequence ID" value="KAK3385214.1"/>
    <property type="molecule type" value="Genomic_DNA"/>
</dbReference>